<evidence type="ECO:0000313" key="3">
    <source>
        <dbReference type="Proteomes" id="UP000033774"/>
    </source>
</evidence>
<keyword evidence="3" id="KW-1185">Reference proteome</keyword>
<proteinExistence type="predicted"/>
<keyword evidence="1" id="KW-0732">Signal</keyword>
<name>A0A0F3ISG2_9PROT</name>
<organism evidence="2 3">
    <name type="scientific">Elstera litoralis</name>
    <dbReference type="NCBI Taxonomy" id="552518"/>
    <lineage>
        <taxon>Bacteria</taxon>
        <taxon>Pseudomonadati</taxon>
        <taxon>Pseudomonadota</taxon>
        <taxon>Alphaproteobacteria</taxon>
        <taxon>Rhodospirillales</taxon>
        <taxon>Rhodospirillaceae</taxon>
        <taxon>Elstera</taxon>
    </lineage>
</organism>
<evidence type="ECO:0000313" key="2">
    <source>
        <dbReference type="EMBL" id="KJV09508.1"/>
    </source>
</evidence>
<reference evidence="2 3" key="1">
    <citation type="submission" date="2015-03" db="EMBL/GenBank/DDBJ databases">
        <title>Draft genome sequence of Elstera litoralis.</title>
        <authorList>
            <person name="Rahalkar M.C."/>
            <person name="Dhakephalkar P.K."/>
            <person name="Pore S.D."/>
            <person name="Arora P."/>
            <person name="Kapse N.G."/>
            <person name="Pandit P.S."/>
        </authorList>
    </citation>
    <scope>NUCLEOTIDE SEQUENCE [LARGE SCALE GENOMIC DNA]</scope>
    <source>
        <strain evidence="2 3">Dia-1</strain>
    </source>
</reference>
<evidence type="ECO:0008006" key="4">
    <source>
        <dbReference type="Google" id="ProtNLM"/>
    </source>
</evidence>
<accession>A0A0F3ISG2</accession>
<evidence type="ECO:0000256" key="1">
    <source>
        <dbReference type="SAM" id="SignalP"/>
    </source>
</evidence>
<feature type="chain" id="PRO_5002462360" description="AMIN domain-containing protein" evidence="1">
    <location>
        <begin position="18"/>
        <end position="129"/>
    </location>
</feature>
<gene>
    <name evidence="2" type="ORF">VZ95_11055</name>
</gene>
<protein>
    <recommendedName>
        <fullName evidence="4">AMIN domain-containing protein</fullName>
    </recommendedName>
</protein>
<comment type="caution">
    <text evidence="2">The sequence shown here is derived from an EMBL/GenBank/DDBJ whole genome shotgun (WGS) entry which is preliminary data.</text>
</comment>
<dbReference type="EMBL" id="LAJY01000270">
    <property type="protein sequence ID" value="KJV09508.1"/>
    <property type="molecule type" value="Genomic_DNA"/>
</dbReference>
<dbReference type="AlphaFoldDB" id="A0A0F3ISG2"/>
<dbReference type="Proteomes" id="UP000033774">
    <property type="component" value="Unassembled WGS sequence"/>
</dbReference>
<feature type="signal peptide" evidence="1">
    <location>
        <begin position="1"/>
        <end position="17"/>
    </location>
</feature>
<sequence length="129" mass="14065">MLVLLGFLAALPHPAWAEAVASGWRVGVRDGGITRFVLDVSEPVAVRVQPRGPERVFIDLTGVTLRLEDKPPRGGLIQRAVTVLDAAGAAGSSSCSVARHKSRPPACFRRKGRSVTGWWSIWCRARLRR</sequence>